<keyword evidence="9" id="KW-1185">Reference proteome</keyword>
<feature type="domain" description="Response regulatory" evidence="7">
    <location>
        <begin position="13"/>
        <end position="129"/>
    </location>
</feature>
<evidence type="ECO:0000256" key="1">
    <source>
        <dbReference type="ARBA" id="ARBA00000085"/>
    </source>
</evidence>
<evidence type="ECO:0000313" key="9">
    <source>
        <dbReference type="Proteomes" id="UP000030700"/>
    </source>
</evidence>
<evidence type="ECO:0000259" key="6">
    <source>
        <dbReference type="PROSITE" id="PS50109"/>
    </source>
</evidence>
<dbReference type="PROSITE" id="PS50110">
    <property type="entry name" value="RESPONSE_REGULATORY"/>
    <property type="match status" value="1"/>
</dbReference>
<gene>
    <name evidence="8" type="ORF">U14_03009</name>
</gene>
<dbReference type="PANTHER" id="PTHR43547">
    <property type="entry name" value="TWO-COMPONENT HISTIDINE KINASE"/>
    <property type="match status" value="1"/>
</dbReference>
<keyword evidence="8" id="KW-0418">Kinase</keyword>
<dbReference type="PROSITE" id="PS50109">
    <property type="entry name" value="HIS_KIN"/>
    <property type="match status" value="1"/>
</dbReference>
<comment type="catalytic activity">
    <reaction evidence="1">
        <text>ATP + protein L-histidine = ADP + protein N-phospho-L-histidine.</text>
        <dbReference type="EC" id="2.7.13.3"/>
    </reaction>
</comment>
<dbReference type="EMBL" id="DF820457">
    <property type="protein sequence ID" value="GAK51764.1"/>
    <property type="molecule type" value="Genomic_DNA"/>
</dbReference>
<evidence type="ECO:0000259" key="7">
    <source>
        <dbReference type="PROSITE" id="PS50110"/>
    </source>
</evidence>
<dbReference type="SUPFAM" id="SSF52172">
    <property type="entry name" value="CheY-like"/>
    <property type="match status" value="1"/>
</dbReference>
<dbReference type="EC" id="2.7.13.3" evidence="2"/>
<dbReference type="SMART" id="SM00448">
    <property type="entry name" value="REC"/>
    <property type="match status" value="1"/>
</dbReference>
<dbReference type="Gene3D" id="1.10.287.130">
    <property type="match status" value="1"/>
</dbReference>
<proteinExistence type="predicted"/>
<accession>A0A081BMZ8</accession>
<evidence type="ECO:0000256" key="4">
    <source>
        <dbReference type="PROSITE-ProRule" id="PRU00169"/>
    </source>
</evidence>
<keyword evidence="5" id="KW-0175">Coiled coil</keyword>
<dbReference type="Pfam" id="PF00072">
    <property type="entry name" value="Response_reg"/>
    <property type="match status" value="1"/>
</dbReference>
<dbReference type="InterPro" id="IPR011006">
    <property type="entry name" value="CheY-like_superfamily"/>
</dbReference>
<name>A0A081BMZ8_9BACT</name>
<dbReference type="InterPro" id="IPR001789">
    <property type="entry name" value="Sig_transdc_resp-reg_receiver"/>
</dbReference>
<protein>
    <recommendedName>
        <fullName evidence="2">histidine kinase</fullName>
        <ecNumber evidence="2">2.7.13.3</ecNumber>
    </recommendedName>
</protein>
<dbReference type="Gene3D" id="3.30.565.10">
    <property type="entry name" value="Histidine kinase-like ATPase, C-terminal domain"/>
    <property type="match status" value="1"/>
</dbReference>
<sequence>MPYDTSKTGKKGTIVVVDDIHANLHLLTEILSREGYSVRLVPNGALALSSISSAPPELVLLDIMMPEMDGYEVCARLKADPNMRDIPIIFISALHEVFDKVKAFELGGVDYITKPFHPEEVLARVSTHLALNRLQRHLEEQNAELQTEIQERKNAESALSRLNAELEQRVAERTHELKDALETLQKTQEQLIQSEKMSLLVSLVAGIAHEINTPIGVGLTAASHLEEITQEFRNSYELHPLKRSALETYVKTVAEASQILVKNMYLAAERTQSFKEMAVDQISGTLRRFHLKSYLDEIVLNLTPALKLAECHLLLNCPDWLEIESFPGAFSQIISNLVMNSVIHGFEQQAGGEIRLDVTCENSLIVITYSDNGKGMDQEQCARVFEAFYTTKRHQGGTGLGMNIVHNLVTRKLHGQIECASIPGGLTTFTIRIPFTQENL</sequence>
<dbReference type="InterPro" id="IPR003594">
    <property type="entry name" value="HATPase_dom"/>
</dbReference>
<keyword evidence="3 4" id="KW-0597">Phosphoprotein</keyword>
<evidence type="ECO:0000256" key="5">
    <source>
        <dbReference type="SAM" id="Coils"/>
    </source>
</evidence>
<dbReference type="InterPro" id="IPR036890">
    <property type="entry name" value="HATPase_C_sf"/>
</dbReference>
<evidence type="ECO:0000313" key="8">
    <source>
        <dbReference type="EMBL" id="GAK51764.1"/>
    </source>
</evidence>
<dbReference type="GO" id="GO:0000155">
    <property type="term" value="F:phosphorelay sensor kinase activity"/>
    <property type="evidence" value="ECO:0007669"/>
    <property type="project" value="TreeGrafter"/>
</dbReference>
<dbReference type="Pfam" id="PF02518">
    <property type="entry name" value="HATPase_c"/>
    <property type="match status" value="1"/>
</dbReference>
<feature type="coiled-coil region" evidence="5">
    <location>
        <begin position="128"/>
        <end position="197"/>
    </location>
</feature>
<feature type="domain" description="Histidine kinase" evidence="6">
    <location>
        <begin position="206"/>
        <end position="437"/>
    </location>
</feature>
<dbReference type="SUPFAM" id="SSF55874">
    <property type="entry name" value="ATPase domain of HSP90 chaperone/DNA topoisomerase II/histidine kinase"/>
    <property type="match status" value="1"/>
</dbReference>
<dbReference type="CDD" id="cd19920">
    <property type="entry name" value="REC_PA4781-like"/>
    <property type="match status" value="1"/>
</dbReference>
<dbReference type="PRINTS" id="PR00344">
    <property type="entry name" value="BCTRLSENSOR"/>
</dbReference>
<dbReference type="SMART" id="SM00387">
    <property type="entry name" value="HATPase_c"/>
    <property type="match status" value="1"/>
</dbReference>
<feature type="modified residue" description="4-aspartylphosphate" evidence="4">
    <location>
        <position position="62"/>
    </location>
</feature>
<dbReference type="PANTHER" id="PTHR43547:SF2">
    <property type="entry name" value="HYBRID SIGNAL TRANSDUCTION HISTIDINE KINASE C"/>
    <property type="match status" value="1"/>
</dbReference>
<organism evidence="8">
    <name type="scientific">Candidatus Moduliflexus flocculans</name>
    <dbReference type="NCBI Taxonomy" id="1499966"/>
    <lineage>
        <taxon>Bacteria</taxon>
        <taxon>Candidatus Moduliflexota</taxon>
        <taxon>Candidatus Moduliflexia</taxon>
        <taxon>Candidatus Moduliflexales</taxon>
        <taxon>Candidatus Moduliflexaceae</taxon>
    </lineage>
</organism>
<dbReference type="Proteomes" id="UP000030700">
    <property type="component" value="Unassembled WGS sequence"/>
</dbReference>
<dbReference type="InterPro" id="IPR004358">
    <property type="entry name" value="Sig_transdc_His_kin-like_C"/>
</dbReference>
<keyword evidence="8" id="KW-0808">Transferase</keyword>
<evidence type="ECO:0000256" key="2">
    <source>
        <dbReference type="ARBA" id="ARBA00012438"/>
    </source>
</evidence>
<evidence type="ECO:0000256" key="3">
    <source>
        <dbReference type="ARBA" id="ARBA00022553"/>
    </source>
</evidence>
<dbReference type="Gene3D" id="3.40.50.2300">
    <property type="match status" value="1"/>
</dbReference>
<reference evidence="8" key="1">
    <citation type="journal article" date="2015" name="PeerJ">
        <title>First genomic representation of candidate bacterial phylum KSB3 points to enhanced environmental sensing as a trigger of wastewater bulking.</title>
        <authorList>
            <person name="Sekiguchi Y."/>
            <person name="Ohashi A."/>
            <person name="Parks D.H."/>
            <person name="Yamauchi T."/>
            <person name="Tyson G.W."/>
            <person name="Hugenholtz P."/>
        </authorList>
    </citation>
    <scope>NUCLEOTIDE SEQUENCE [LARGE SCALE GENOMIC DNA]</scope>
</reference>
<dbReference type="InterPro" id="IPR005467">
    <property type="entry name" value="His_kinase_dom"/>
</dbReference>
<dbReference type="HOGENOM" id="CLU_000445_114_72_0"/>
<dbReference type="AlphaFoldDB" id="A0A081BMZ8"/>
<dbReference type="STRING" id="1499966.U14_03009"/>